<name>A0A0N9NH40_9ACTN</name>
<dbReference type="KEGG" id="goq:ACH46_20065"/>
<dbReference type="AlphaFoldDB" id="A0A0N9NH40"/>
<keyword evidence="2" id="KW-1185">Reference proteome</keyword>
<dbReference type="EMBL" id="CP011853">
    <property type="protein sequence ID" value="ALG87073.1"/>
    <property type="molecule type" value="Genomic_DNA"/>
</dbReference>
<protein>
    <submittedName>
        <fullName evidence="1">Uncharacterized protein</fullName>
    </submittedName>
</protein>
<dbReference type="STRING" id="1136941.ACH46_20065"/>
<accession>A0A0N9NH40</accession>
<dbReference type="Proteomes" id="UP000063789">
    <property type="component" value="Chromosome"/>
</dbReference>
<reference evidence="1 2" key="2">
    <citation type="journal article" date="2017" name="Int. J. Syst. Evol. Microbiol.">
        <title>Gordonia phthalatica sp. nov., a di-n-butyl phthalate-degrading bacterium isolated from activated sludge.</title>
        <authorList>
            <person name="Jin D."/>
            <person name="Kong X."/>
            <person name="Jia M."/>
            <person name="Yu X."/>
            <person name="Wang X."/>
            <person name="Zhuang X."/>
            <person name="Deng Y."/>
            <person name="Bai Z."/>
        </authorList>
    </citation>
    <scope>NUCLEOTIDE SEQUENCE [LARGE SCALE GENOMIC DNA]</scope>
    <source>
        <strain evidence="1 2">QH-11</strain>
    </source>
</reference>
<dbReference type="PATRIC" id="fig|1136941.3.peg.4108"/>
<evidence type="ECO:0000313" key="2">
    <source>
        <dbReference type="Proteomes" id="UP000063789"/>
    </source>
</evidence>
<proteinExistence type="predicted"/>
<evidence type="ECO:0000313" key="1">
    <source>
        <dbReference type="EMBL" id="ALG87073.1"/>
    </source>
</evidence>
<reference evidence="2" key="1">
    <citation type="submission" date="2015-06" db="EMBL/GenBank/DDBJ databases">
        <title>Complete genome sequence and metabolic analysis of phthalate degradation pathway in Gordonia sp. QH-11.</title>
        <authorList>
            <person name="Jin D."/>
            <person name="Kong X."/>
            <person name="Bai Z."/>
        </authorList>
    </citation>
    <scope>NUCLEOTIDE SEQUENCE [LARGE SCALE GENOMIC DNA]</scope>
    <source>
        <strain evidence="2">QH-11</strain>
    </source>
</reference>
<sequence>MELTDVGSRGSKRVRAATLLDAQKRTATASDDVFVDLDVLVASSVSEAYDRYRRIRPGWQPGARVPSLVHPGTVDTLAGLLADIAVTGVADGVTLTSRDAEQLLDLIYGDLAERLAVHGTDVHFRPRDREQVVQRAS</sequence>
<gene>
    <name evidence="1" type="ORF">ACH46_20065</name>
</gene>
<organism evidence="1 2">
    <name type="scientific">Gordonia phthalatica</name>
    <dbReference type="NCBI Taxonomy" id="1136941"/>
    <lineage>
        <taxon>Bacteria</taxon>
        <taxon>Bacillati</taxon>
        <taxon>Actinomycetota</taxon>
        <taxon>Actinomycetes</taxon>
        <taxon>Mycobacteriales</taxon>
        <taxon>Gordoniaceae</taxon>
        <taxon>Gordonia</taxon>
    </lineage>
</organism>